<dbReference type="Proteomes" id="UP000317650">
    <property type="component" value="Chromosome 2"/>
</dbReference>
<accession>A0A4S8IBS2</accession>
<comment type="caution">
    <text evidence="1">The sequence shown here is derived from an EMBL/GenBank/DDBJ whole genome shotgun (WGS) entry which is preliminary data.</text>
</comment>
<protein>
    <submittedName>
        <fullName evidence="1">Uncharacterized protein</fullName>
    </submittedName>
</protein>
<organism evidence="1 2">
    <name type="scientific">Musa balbisiana</name>
    <name type="common">Banana</name>
    <dbReference type="NCBI Taxonomy" id="52838"/>
    <lineage>
        <taxon>Eukaryota</taxon>
        <taxon>Viridiplantae</taxon>
        <taxon>Streptophyta</taxon>
        <taxon>Embryophyta</taxon>
        <taxon>Tracheophyta</taxon>
        <taxon>Spermatophyta</taxon>
        <taxon>Magnoliopsida</taxon>
        <taxon>Liliopsida</taxon>
        <taxon>Zingiberales</taxon>
        <taxon>Musaceae</taxon>
        <taxon>Musa</taxon>
    </lineage>
</organism>
<gene>
    <name evidence="1" type="ORF">C4D60_Mb02t18840</name>
</gene>
<dbReference type="EMBL" id="PYDT01000011">
    <property type="protein sequence ID" value="THU45525.1"/>
    <property type="molecule type" value="Genomic_DNA"/>
</dbReference>
<keyword evidence="2" id="KW-1185">Reference proteome</keyword>
<evidence type="ECO:0000313" key="2">
    <source>
        <dbReference type="Proteomes" id="UP000317650"/>
    </source>
</evidence>
<name>A0A4S8IBS2_MUSBA</name>
<sequence length="70" mass="7962">MPWFILLAPFQWYRNVSSNVRSEKMKRPDPPCDGSGKIDCHYCRGRGARFVVEVDLATVTAASEPENTEM</sequence>
<evidence type="ECO:0000313" key="1">
    <source>
        <dbReference type="EMBL" id="THU45525.1"/>
    </source>
</evidence>
<reference evidence="1 2" key="1">
    <citation type="journal article" date="2019" name="Nat. Plants">
        <title>Genome sequencing of Musa balbisiana reveals subgenome evolution and function divergence in polyploid bananas.</title>
        <authorList>
            <person name="Yao X."/>
        </authorList>
    </citation>
    <scope>NUCLEOTIDE SEQUENCE [LARGE SCALE GENOMIC DNA]</scope>
    <source>
        <strain evidence="2">cv. DH-PKW</strain>
        <tissue evidence="1">Leaves</tissue>
    </source>
</reference>
<proteinExistence type="predicted"/>
<dbReference type="AlphaFoldDB" id="A0A4S8IBS2"/>